<evidence type="ECO:0000256" key="1">
    <source>
        <dbReference type="SAM" id="MobiDB-lite"/>
    </source>
</evidence>
<feature type="non-terminal residue" evidence="2">
    <location>
        <position position="41"/>
    </location>
</feature>
<feature type="region of interest" description="Disordered" evidence="1">
    <location>
        <begin position="1"/>
        <end position="41"/>
    </location>
</feature>
<comment type="caution">
    <text evidence="2">The sequence shown here is derived from an EMBL/GenBank/DDBJ whole genome shotgun (WGS) entry which is preliminary data.</text>
</comment>
<keyword evidence="3" id="KW-1185">Reference proteome</keyword>
<gene>
    <name evidence="2" type="ORF">JMJ77_011698</name>
</gene>
<sequence length="41" mass="4509">MGHADPLRHAPASVSSADPSTCDHTRWRTRDPVRSLLDKPA</sequence>
<feature type="compositionally biased region" description="Basic and acidic residues" evidence="1">
    <location>
        <begin position="21"/>
        <end position="41"/>
    </location>
</feature>
<evidence type="ECO:0000313" key="3">
    <source>
        <dbReference type="Proteomes" id="UP000699042"/>
    </source>
</evidence>
<dbReference type="Proteomes" id="UP000699042">
    <property type="component" value="Unassembled WGS sequence"/>
</dbReference>
<dbReference type="EMBL" id="JAESDN010000011">
    <property type="protein sequence ID" value="KAG7043876.1"/>
    <property type="molecule type" value="Genomic_DNA"/>
</dbReference>
<protein>
    <submittedName>
        <fullName evidence="2">Uncharacterized protein</fullName>
    </submittedName>
</protein>
<dbReference type="AlphaFoldDB" id="A0A9P7QXM5"/>
<name>A0A9P7QXM5_9PEZI</name>
<proteinExistence type="predicted"/>
<organism evidence="2 3">
    <name type="scientific">Colletotrichum scovillei</name>
    <dbReference type="NCBI Taxonomy" id="1209932"/>
    <lineage>
        <taxon>Eukaryota</taxon>
        <taxon>Fungi</taxon>
        <taxon>Dikarya</taxon>
        <taxon>Ascomycota</taxon>
        <taxon>Pezizomycotina</taxon>
        <taxon>Sordariomycetes</taxon>
        <taxon>Hypocreomycetidae</taxon>
        <taxon>Glomerellales</taxon>
        <taxon>Glomerellaceae</taxon>
        <taxon>Colletotrichum</taxon>
        <taxon>Colletotrichum acutatum species complex</taxon>
    </lineage>
</organism>
<accession>A0A9P7QXM5</accession>
<evidence type="ECO:0000313" key="2">
    <source>
        <dbReference type="EMBL" id="KAG7043876.1"/>
    </source>
</evidence>
<reference evidence="2" key="1">
    <citation type="submission" date="2021-05" db="EMBL/GenBank/DDBJ databases">
        <title>Comparative genomics of three Colletotrichum scovillei strains and genetic complementation revealed genes involved fungal growth and virulence on chili pepper.</title>
        <authorList>
            <person name="Hsieh D.-K."/>
            <person name="Chuang S.-C."/>
            <person name="Chen C.-Y."/>
            <person name="Chao Y.-T."/>
            <person name="Lu M.-Y.J."/>
            <person name="Lee M.-H."/>
            <person name="Shih M.-C."/>
        </authorList>
    </citation>
    <scope>NUCLEOTIDE SEQUENCE</scope>
    <source>
        <strain evidence="2">Coll-153</strain>
    </source>
</reference>